<reference evidence="2 3" key="1">
    <citation type="submission" date="2019-08" db="EMBL/GenBank/DDBJ databases">
        <title>Bradymonadales sp. TMQ2.</title>
        <authorList>
            <person name="Liang Q."/>
        </authorList>
    </citation>
    <scope>NUCLEOTIDE SEQUENCE [LARGE SCALE GENOMIC DNA]</scope>
    <source>
        <strain evidence="2 3">TMQ2</strain>
    </source>
</reference>
<evidence type="ECO:0000256" key="1">
    <source>
        <dbReference type="SAM" id="SignalP"/>
    </source>
</evidence>
<comment type="caution">
    <text evidence="2">The sequence shown here is derived from an EMBL/GenBank/DDBJ whole genome shotgun (WGS) entry which is preliminary data.</text>
</comment>
<keyword evidence="1" id="KW-0732">Signal</keyword>
<name>A0A5C6WXY8_9DELT</name>
<evidence type="ECO:0000313" key="3">
    <source>
        <dbReference type="Proteomes" id="UP000321046"/>
    </source>
</evidence>
<dbReference type="OrthoDB" id="5516517at2"/>
<dbReference type="RefSeq" id="WP_146975238.1">
    <property type="nucleotide sequence ID" value="NZ_VOSL01000055.1"/>
</dbReference>
<organism evidence="2 3">
    <name type="scientific">Lujinxingia vulgaris</name>
    <dbReference type="NCBI Taxonomy" id="2600176"/>
    <lineage>
        <taxon>Bacteria</taxon>
        <taxon>Deltaproteobacteria</taxon>
        <taxon>Bradymonadales</taxon>
        <taxon>Lujinxingiaceae</taxon>
        <taxon>Lujinxingia</taxon>
    </lineage>
</organism>
<dbReference type="EMBL" id="VOSL01000055">
    <property type="protein sequence ID" value="TXD34306.1"/>
    <property type="molecule type" value="Genomic_DNA"/>
</dbReference>
<evidence type="ECO:0008006" key="4">
    <source>
        <dbReference type="Google" id="ProtNLM"/>
    </source>
</evidence>
<dbReference type="AlphaFoldDB" id="A0A5C6WXY8"/>
<evidence type="ECO:0000313" key="2">
    <source>
        <dbReference type="EMBL" id="TXD34306.1"/>
    </source>
</evidence>
<dbReference type="Proteomes" id="UP000321046">
    <property type="component" value="Unassembled WGS sequence"/>
</dbReference>
<sequence>MRVLCKIGAMLGMVAVLAGCEGGEPQDVAVGYLEAMRDGEMREAWERVRAEDQAAMPPGVLQAQGEQAAAQVEAMAGRVRFEVLGVETISEEEVVVRVDVVMDGQSGAQVEEVRLWREAQGWRVDTDWSEREAGVLDRPEDEITKP</sequence>
<feature type="chain" id="PRO_5022944645" description="DUF4878 domain-containing protein" evidence="1">
    <location>
        <begin position="19"/>
        <end position="146"/>
    </location>
</feature>
<proteinExistence type="predicted"/>
<accession>A0A5C6WXY8</accession>
<feature type="signal peptide" evidence="1">
    <location>
        <begin position="1"/>
        <end position="18"/>
    </location>
</feature>
<dbReference type="Gene3D" id="3.10.450.50">
    <property type="match status" value="1"/>
</dbReference>
<dbReference type="PROSITE" id="PS51257">
    <property type="entry name" value="PROKAR_LIPOPROTEIN"/>
    <property type="match status" value="1"/>
</dbReference>
<protein>
    <recommendedName>
        <fullName evidence="4">DUF4878 domain-containing protein</fullName>
    </recommendedName>
</protein>
<gene>
    <name evidence="2" type="ORF">FRC96_13980</name>
</gene>